<proteinExistence type="predicted"/>
<dbReference type="InParanoid" id="A0A0B2UIL2"/>
<keyword evidence="2" id="KW-1185">Reference proteome</keyword>
<comment type="caution">
    <text evidence="1">The sequence shown here is derived from an EMBL/GenBank/DDBJ whole genome shotgun (WGS) entry which is preliminary data.</text>
</comment>
<dbReference type="EMBL" id="JOKQ01000009">
    <property type="protein sequence ID" value="KHN69079.1"/>
    <property type="molecule type" value="Genomic_DNA"/>
</dbReference>
<accession>A0A0B2UIL2</accession>
<dbReference type="SUPFAM" id="SSF143113">
    <property type="entry name" value="NAP-like"/>
    <property type="match status" value="1"/>
</dbReference>
<dbReference type="GeneID" id="26262216"/>
<reference evidence="1 2" key="1">
    <citation type="journal article" date="2014" name="MBio">
        <title>The Ordospora colligata genome; evolution of extreme reduction in microsporidia and host-to-parasite horizontal gene transfer.</title>
        <authorList>
            <person name="Pombert J.-F."/>
            <person name="Haag K.L."/>
            <person name="Beidas S."/>
            <person name="Ebert D."/>
            <person name="Keeling P.J."/>
        </authorList>
    </citation>
    <scope>NUCLEOTIDE SEQUENCE [LARGE SCALE GENOMIC DNA]</scope>
    <source>
        <strain evidence="1 2">OC4</strain>
    </source>
</reference>
<dbReference type="AlphaFoldDB" id="A0A0B2UIL2"/>
<gene>
    <name evidence="1" type="ORF">M896_090020</name>
</gene>
<dbReference type="HOGENOM" id="CLU_125119_0_0_1"/>
<sequence length="178" mass="21640">MENNEILEYLDDIQSEIDDEYEKFAKEDFECKLRWHKMIKPLFVKCREFVNRLPGISNTYWEQVFLNYEIAKALLPVDEDDNIDAKWIKKLEVDYLDGYMYRVHVELHENSFVNNTTLTKKICLNEKRIETTVIQWKKDEKWSIFEFFESLTEDLEVFDILYEAYFNSAFYFLTSQTN</sequence>
<evidence type="ECO:0000313" key="1">
    <source>
        <dbReference type="EMBL" id="KHN69079.1"/>
    </source>
</evidence>
<organism evidence="1 2">
    <name type="scientific">Ordospora colligata OC4</name>
    <dbReference type="NCBI Taxonomy" id="1354746"/>
    <lineage>
        <taxon>Eukaryota</taxon>
        <taxon>Fungi</taxon>
        <taxon>Fungi incertae sedis</taxon>
        <taxon>Microsporidia</taxon>
        <taxon>Ordosporidae</taxon>
        <taxon>Ordospora</taxon>
    </lineage>
</organism>
<dbReference type="Gene3D" id="3.30.1120.90">
    <property type="entry name" value="Nucleosome assembly protein"/>
    <property type="match status" value="1"/>
</dbReference>
<dbReference type="STRING" id="1354746.A0A0B2UIL2"/>
<name>A0A0B2UIL2_9MICR</name>
<dbReference type="InterPro" id="IPR037231">
    <property type="entry name" value="NAP-like_sf"/>
</dbReference>
<protein>
    <submittedName>
        <fullName evidence="1">Uncharacterized protein</fullName>
    </submittedName>
</protein>
<evidence type="ECO:0000313" key="2">
    <source>
        <dbReference type="Proteomes" id="UP000031056"/>
    </source>
</evidence>
<dbReference type="RefSeq" id="XP_014563121.1">
    <property type="nucleotide sequence ID" value="XM_014707635.1"/>
</dbReference>
<dbReference type="VEuPathDB" id="MicrosporidiaDB:M896_090020"/>
<dbReference type="Proteomes" id="UP000031056">
    <property type="component" value="Unassembled WGS sequence"/>
</dbReference>
<dbReference type="OrthoDB" id="19419at2759"/>